<dbReference type="RefSeq" id="WP_232187652.1">
    <property type="nucleotide sequence ID" value="NZ_JAIOAP010000013.1"/>
</dbReference>
<keyword evidence="4" id="KW-1185">Reference proteome</keyword>
<dbReference type="PROSITE" id="PS50110">
    <property type="entry name" value="RESPONSE_REGULATORY"/>
    <property type="match status" value="1"/>
</dbReference>
<dbReference type="InterPro" id="IPR011006">
    <property type="entry name" value="CheY-like_superfamily"/>
</dbReference>
<proteinExistence type="predicted"/>
<gene>
    <name evidence="3" type="ORF">QJS35_08100</name>
</gene>
<dbReference type="Gene3D" id="3.40.50.2300">
    <property type="match status" value="1"/>
</dbReference>
<dbReference type="InterPro" id="IPR001789">
    <property type="entry name" value="Sig_transdc_resp-reg_receiver"/>
</dbReference>
<accession>A0ABV1KQK1</accession>
<keyword evidence="1" id="KW-0597">Phosphoprotein</keyword>
<protein>
    <recommendedName>
        <fullName evidence="2">Response regulatory domain-containing protein</fullName>
    </recommendedName>
</protein>
<feature type="modified residue" description="4-aspartylphosphate" evidence="1">
    <location>
        <position position="33"/>
    </location>
</feature>
<sequence>MAKWIKKLFLRRAFTRNCMLVLRETSVDVVLMDIMLSDPTGTGLDAALDIAHNYPSIKVIIVSSLDI</sequence>
<name>A0ABV1KQK1_9BACL</name>
<feature type="domain" description="Response regulatory" evidence="2">
    <location>
        <begin position="1"/>
        <end position="67"/>
    </location>
</feature>
<evidence type="ECO:0000313" key="4">
    <source>
        <dbReference type="Proteomes" id="UP001493487"/>
    </source>
</evidence>
<reference evidence="3 4" key="1">
    <citation type="journal article" date="2023" name="Genome Announc.">
        <title>Pan-Genome Analyses of the Genus Cohnella and Proposal of the Novel Species Cohnella silvisoli sp. nov., Isolated from Forest Soil.</title>
        <authorList>
            <person name="Wang C."/>
            <person name="Mao L."/>
            <person name="Bao G."/>
            <person name="Zhu H."/>
        </authorList>
    </citation>
    <scope>NUCLEOTIDE SEQUENCE [LARGE SCALE GENOMIC DNA]</scope>
    <source>
        <strain evidence="3 4">NL03-T5-1</strain>
    </source>
</reference>
<evidence type="ECO:0000256" key="1">
    <source>
        <dbReference type="PROSITE-ProRule" id="PRU00169"/>
    </source>
</evidence>
<dbReference type="Proteomes" id="UP001493487">
    <property type="component" value="Unassembled WGS sequence"/>
</dbReference>
<dbReference type="EMBL" id="JASKHM010000004">
    <property type="protein sequence ID" value="MEQ4482355.1"/>
    <property type="molecule type" value="Genomic_DNA"/>
</dbReference>
<evidence type="ECO:0000313" key="3">
    <source>
        <dbReference type="EMBL" id="MEQ4482355.1"/>
    </source>
</evidence>
<organism evidence="3 4">
    <name type="scientific">Cohnella silvisoli</name>
    <dbReference type="NCBI Taxonomy" id="2873699"/>
    <lineage>
        <taxon>Bacteria</taxon>
        <taxon>Bacillati</taxon>
        <taxon>Bacillota</taxon>
        <taxon>Bacilli</taxon>
        <taxon>Bacillales</taxon>
        <taxon>Paenibacillaceae</taxon>
        <taxon>Cohnella</taxon>
    </lineage>
</organism>
<comment type="caution">
    <text evidence="3">The sequence shown here is derived from an EMBL/GenBank/DDBJ whole genome shotgun (WGS) entry which is preliminary data.</text>
</comment>
<evidence type="ECO:0000259" key="2">
    <source>
        <dbReference type="PROSITE" id="PS50110"/>
    </source>
</evidence>
<dbReference type="SUPFAM" id="SSF52172">
    <property type="entry name" value="CheY-like"/>
    <property type="match status" value="1"/>
</dbReference>